<evidence type="ECO:0000313" key="3">
    <source>
        <dbReference type="Proteomes" id="UP000299102"/>
    </source>
</evidence>
<evidence type="ECO:0000256" key="1">
    <source>
        <dbReference type="SAM" id="MobiDB-lite"/>
    </source>
</evidence>
<evidence type="ECO:0000313" key="2">
    <source>
        <dbReference type="EMBL" id="GBP23793.1"/>
    </source>
</evidence>
<feature type="region of interest" description="Disordered" evidence="1">
    <location>
        <begin position="355"/>
        <end position="374"/>
    </location>
</feature>
<feature type="region of interest" description="Disordered" evidence="1">
    <location>
        <begin position="279"/>
        <end position="303"/>
    </location>
</feature>
<accession>A0A4C1UBF1</accession>
<comment type="caution">
    <text evidence="2">The sequence shown here is derived from an EMBL/GenBank/DDBJ whole genome shotgun (WGS) entry which is preliminary data.</text>
</comment>
<feature type="region of interest" description="Disordered" evidence="1">
    <location>
        <begin position="226"/>
        <end position="248"/>
    </location>
</feature>
<dbReference type="EMBL" id="BGZK01000153">
    <property type="protein sequence ID" value="GBP23793.1"/>
    <property type="molecule type" value="Genomic_DNA"/>
</dbReference>
<keyword evidence="3" id="KW-1185">Reference proteome</keyword>
<organism evidence="2 3">
    <name type="scientific">Eumeta variegata</name>
    <name type="common">Bagworm moth</name>
    <name type="synonym">Eumeta japonica</name>
    <dbReference type="NCBI Taxonomy" id="151549"/>
    <lineage>
        <taxon>Eukaryota</taxon>
        <taxon>Metazoa</taxon>
        <taxon>Ecdysozoa</taxon>
        <taxon>Arthropoda</taxon>
        <taxon>Hexapoda</taxon>
        <taxon>Insecta</taxon>
        <taxon>Pterygota</taxon>
        <taxon>Neoptera</taxon>
        <taxon>Endopterygota</taxon>
        <taxon>Lepidoptera</taxon>
        <taxon>Glossata</taxon>
        <taxon>Ditrysia</taxon>
        <taxon>Tineoidea</taxon>
        <taxon>Psychidae</taxon>
        <taxon>Oiketicinae</taxon>
        <taxon>Eumeta</taxon>
    </lineage>
</organism>
<proteinExistence type="predicted"/>
<protein>
    <submittedName>
        <fullName evidence="2">Uncharacterized protein</fullName>
    </submittedName>
</protein>
<feature type="compositionally biased region" description="Basic residues" evidence="1">
    <location>
        <begin position="279"/>
        <end position="291"/>
    </location>
</feature>
<dbReference type="Proteomes" id="UP000299102">
    <property type="component" value="Unassembled WGS sequence"/>
</dbReference>
<name>A0A4C1UBF1_EUMVA</name>
<gene>
    <name evidence="2" type="ORF">EVAR_13751_1</name>
</gene>
<sequence>MPGHLSYPHISGGTINTERRGRPITPLNPFIKFTLLNISPCAPNAVKRNVSYCVYKVLADFKSSMSRSLEAVVSGSSTPVQYESSWRSLPTPELGLCLTLGLYLTVAIELQPVLTVNRMCDPPPGSRSQRLEPPLGRSPEARTNVIEAVKNTEPWALKRDAAVTVRRVCGAPKGISRGDSRDRDNYYNHVLVEMSSGGFEIKSTIATPLESKPGKKRTKRGRILILSGFTTPPPPSRRRERNRLSAQLEGGRPHLRCARATPVVLYGQRLRFVHTKRGPPLRQTSRRHRPAHAGDRISTRCADPVSGSAQRALKAVVADDLLLPTIVERMVTVLSAAEIRMRPFSRPSRLIYARGHKPSGESAIRHPSTDTRWSRASCRDQLSTHPRISVESTPPNLKKKVGEGYASAAVCCNPDTNRQIWKDHRARTVWFFGFDYFAFLVPSHAEHGLPPTSPLSPETRMVGARGLSEKLSNTNNPSLHRLLVIHRCKACLETCSEMTPM</sequence>
<dbReference type="AlphaFoldDB" id="A0A4C1UBF1"/>
<feature type="compositionally biased region" description="Basic and acidic residues" evidence="1">
    <location>
        <begin position="363"/>
        <end position="373"/>
    </location>
</feature>
<reference evidence="2 3" key="1">
    <citation type="journal article" date="2019" name="Commun. Biol.">
        <title>The bagworm genome reveals a unique fibroin gene that provides high tensile strength.</title>
        <authorList>
            <person name="Kono N."/>
            <person name="Nakamura H."/>
            <person name="Ohtoshi R."/>
            <person name="Tomita M."/>
            <person name="Numata K."/>
            <person name="Arakawa K."/>
        </authorList>
    </citation>
    <scope>NUCLEOTIDE SEQUENCE [LARGE SCALE GENOMIC DNA]</scope>
</reference>